<feature type="region of interest" description="Disordered" evidence="1">
    <location>
        <begin position="1364"/>
        <end position="1405"/>
    </location>
</feature>
<dbReference type="InterPro" id="IPR050302">
    <property type="entry name" value="Rab_GAP_TBC_domain"/>
</dbReference>
<dbReference type="SUPFAM" id="SSF47923">
    <property type="entry name" value="Ypt/Rab-GAP domain of gyp1p"/>
    <property type="match status" value="2"/>
</dbReference>
<feature type="compositionally biased region" description="Low complexity" evidence="1">
    <location>
        <begin position="643"/>
        <end position="656"/>
    </location>
</feature>
<feature type="compositionally biased region" description="Polar residues" evidence="1">
    <location>
        <begin position="1031"/>
        <end position="1057"/>
    </location>
</feature>
<dbReference type="GO" id="GO:0005096">
    <property type="term" value="F:GTPase activator activity"/>
    <property type="evidence" value="ECO:0007669"/>
    <property type="project" value="TreeGrafter"/>
</dbReference>
<feature type="domain" description="Rab-GAP TBC" evidence="2">
    <location>
        <begin position="1444"/>
        <end position="1625"/>
    </location>
</feature>
<organism evidence="3 4">
    <name type="scientific">Clathrus columnatus</name>
    <dbReference type="NCBI Taxonomy" id="1419009"/>
    <lineage>
        <taxon>Eukaryota</taxon>
        <taxon>Fungi</taxon>
        <taxon>Dikarya</taxon>
        <taxon>Basidiomycota</taxon>
        <taxon>Agaricomycotina</taxon>
        <taxon>Agaricomycetes</taxon>
        <taxon>Phallomycetidae</taxon>
        <taxon>Phallales</taxon>
        <taxon>Clathraceae</taxon>
        <taxon>Clathrus</taxon>
    </lineage>
</organism>
<feature type="region of interest" description="Disordered" evidence="1">
    <location>
        <begin position="564"/>
        <end position="608"/>
    </location>
</feature>
<feature type="compositionally biased region" description="Pro residues" evidence="1">
    <location>
        <begin position="824"/>
        <end position="836"/>
    </location>
</feature>
<feature type="compositionally biased region" description="Polar residues" evidence="1">
    <location>
        <begin position="280"/>
        <end position="293"/>
    </location>
</feature>
<feature type="compositionally biased region" description="Acidic residues" evidence="1">
    <location>
        <begin position="475"/>
        <end position="488"/>
    </location>
</feature>
<feature type="compositionally biased region" description="Low complexity" evidence="1">
    <location>
        <begin position="210"/>
        <end position="234"/>
    </location>
</feature>
<gene>
    <name evidence="3" type="ORF">Clacol_003132</name>
</gene>
<feature type="region of interest" description="Disordered" evidence="1">
    <location>
        <begin position="972"/>
        <end position="1322"/>
    </location>
</feature>
<dbReference type="PANTHER" id="PTHR47219:SF9">
    <property type="entry name" value="GTPASE ACTIVATING PROTEIN AND CENTROSOME-ASSOCIATED, ISOFORM B"/>
    <property type="match status" value="1"/>
</dbReference>
<reference evidence="3" key="1">
    <citation type="submission" date="2021-10" db="EMBL/GenBank/DDBJ databases">
        <title>De novo Genome Assembly of Clathrus columnatus (Basidiomycota, Fungi) Using Illumina and Nanopore Sequence Data.</title>
        <authorList>
            <person name="Ogiso-Tanaka E."/>
            <person name="Itagaki H."/>
            <person name="Hosoya T."/>
            <person name="Hosaka K."/>
        </authorList>
    </citation>
    <scope>NUCLEOTIDE SEQUENCE</scope>
    <source>
        <strain evidence="3">MO-923</strain>
    </source>
</reference>
<dbReference type="Gene3D" id="1.10.472.80">
    <property type="entry name" value="Ypt/Rab-GAP domain of gyp1p, domain 3"/>
    <property type="match status" value="1"/>
</dbReference>
<feature type="region of interest" description="Disordered" evidence="1">
    <location>
        <begin position="624"/>
        <end position="668"/>
    </location>
</feature>
<sequence>MDATDLARWTRFAAKGGIGKCTAIQDCVAERLEDLMFLKDDGIIVLLQLPEENQYLGFCEGVVGRFSGSAVQFHGKLKRPVFAKRQSGVATSTSRPASLSSRSPPSDVQSPVISVSRQVLSPSPMEPSPSTPTRTDSRNGSFASAKRSSTSPLTITSSHATNHNRVPSSSSSVSYYSNHSHNRKPSQSTTQDRVPSRTAIPPHLLHGRNVSVTSSQSAYSYPSSRTSSRAESYQGSGSEETFTHHIDAVSSSILSSLGSPPPPLSNGSSPQSSFLSSPPNNTRYSPQTTTNGNVPPLFASRSRNGSERPLPQTEPLEIRHRMATEPHAQQTSNTWDSTEFNKSKDLDRAVRDSAPIIDTFETSLASIYSQPSGEIHETEIPPSRQSQSQIGRSILIEDDSDVDFSSRKALATSPANLSYDIGMQLLQEDTDSDDQEETINTSFPSAIVEDDKNDTYQGTARQQTLIRVLNADDSSSSDEDVLEEDSNVEELTAVNSSSLAVPKSPNGSITSGMILDRSYVFPRPPTSTHDELRRSRASSVAHTDDDNWESDADIYDDYRYSRYSSYSSSPAQYNSRRASKASNKSGWSKSNDPPPMPDEDSWKKALSNAEADEESLFNKYLSDRGASTSASGSQRAASPSPLPSSKDISGSSSIPLVTTTGKEIKTRTPSPVQVISLTSSANTQSVISPLTRAFRKSMESRYSDDNDSGDERESRRDTLTRRNLPSQAESVEAGISRSKSPQFVVSSVREKIHSEGQFKNPHPENPTRVTPPTFRVDVTGHRDDMNPTSQEDGHSSGDLAQSPSPNVDSHLRVDTPISHTSSAPPSPLQPGFPPSPSAMTFGSSSPLNVSKPPSPSVIPVSLLPASNTLPSSSSSRTPPAQPAIPFVGRLPPGLPPAHMQQFQQGGQLPQQFQQPYRHEVPPPDSIPSVIRMAIQQHAPTIYGHTRIDLASSTGPVPISFILYPPPSLTSTLPRVQPAGRPGTYGHIAVQDPRSLASQNVDVPVKPSETPFSVPLPSQPSLGLGQPPNRPNIATRSNSVQVSSKPEQQQQDGSNAASQPLPRANFFPKVGQPRPRSRSFSDFSSSEITDRITRTIEKPRSQDEGSSIIGNAMDNLHRSNSPASMLGTIRGKLRPSHGPSPLSLPPTTSTVQSAPSSPIPLSPFSNQFSRINPFGAKASPSPPSDAQEPQSKRGTRRESPLATRGPQSPIALSPSSISFPIQRSDHNHQGNLGQTSEEDSSPTGPSSLRPPVLRPSNESERTGSGSDAMSPPSLTNNSPTSSLNRHTSLRPKVSIPTLRPNKSRHRDEGNGTPMTPTTGGEEDTVQIKDMEFELVKPISNFASEFHYADESASSKDALSLVTDGIRSDTNGERHPGLLTPSSDRYGGMASSLSLESSSKRNKAQDPNITVQAHRDRELKWVALISSTDAAQARKSKKIKKLLLEGVPSSVRYLVWAHIINSGSKKIANVYAQLSKRRPLVADQIVRDVQQLYPDKDRLPDMNESLVSVLFAFIAMVPDLRYHRGLTIVAGHLLMQSPEEDAFWIFLAMMDTYLRPYFMPASHQMNVDAQLFAKAVESMDNHLATRLFNELQVQPLELCGVWFSSVFAGSLPLSHLHRVWDVFFYEGIPFLFRVGLAILSLSRRHLMEAPNGNSALQYLLRPVPEDLLADPEQFIAMAFNMKLKDDDIRKSRVRMEASAKLQQRNRLPSTQTPVHPHLQGGPVKFT</sequence>
<feature type="region of interest" description="Disordered" evidence="1">
    <location>
        <begin position="253"/>
        <end position="312"/>
    </location>
</feature>
<feature type="compositionally biased region" description="Basic and acidic residues" evidence="1">
    <location>
        <begin position="1087"/>
        <end position="1102"/>
    </location>
</feature>
<dbReference type="EMBL" id="BPWL01000003">
    <property type="protein sequence ID" value="GJJ08912.1"/>
    <property type="molecule type" value="Genomic_DNA"/>
</dbReference>
<feature type="compositionally biased region" description="Polar residues" evidence="1">
    <location>
        <begin position="493"/>
        <end position="511"/>
    </location>
</feature>
<feature type="compositionally biased region" description="Low complexity" evidence="1">
    <location>
        <begin position="1138"/>
        <end position="1149"/>
    </location>
</feature>
<feature type="compositionally biased region" description="Polar residues" evidence="1">
    <location>
        <begin position="657"/>
        <end position="668"/>
    </location>
</feature>
<proteinExistence type="predicted"/>
<feature type="compositionally biased region" description="Basic and acidic residues" evidence="1">
    <location>
        <begin position="1364"/>
        <end position="1374"/>
    </location>
</feature>
<dbReference type="SMART" id="SM00164">
    <property type="entry name" value="TBC"/>
    <property type="match status" value="1"/>
</dbReference>
<feature type="compositionally biased region" description="Basic and acidic residues" evidence="1">
    <location>
        <begin position="697"/>
        <end position="720"/>
    </location>
</feature>
<dbReference type="Proteomes" id="UP001050691">
    <property type="component" value="Unassembled WGS sequence"/>
</dbReference>
<feature type="compositionally biased region" description="Low complexity" evidence="1">
    <location>
        <begin position="265"/>
        <end position="279"/>
    </location>
</feature>
<feature type="compositionally biased region" description="Low complexity" evidence="1">
    <location>
        <begin position="1309"/>
        <end position="1318"/>
    </location>
</feature>
<evidence type="ECO:0000313" key="3">
    <source>
        <dbReference type="EMBL" id="GJJ08912.1"/>
    </source>
</evidence>
<dbReference type="InterPro" id="IPR000195">
    <property type="entry name" value="Rab-GAP-TBC_dom"/>
</dbReference>
<keyword evidence="4" id="KW-1185">Reference proteome</keyword>
<feature type="compositionally biased region" description="Polar residues" evidence="1">
    <location>
        <begin position="838"/>
        <end position="848"/>
    </location>
</feature>
<evidence type="ECO:0000256" key="1">
    <source>
        <dbReference type="SAM" id="MobiDB-lite"/>
    </source>
</evidence>
<dbReference type="PANTHER" id="PTHR47219">
    <property type="entry name" value="RAB GTPASE-ACTIVATING PROTEIN 1-LIKE"/>
    <property type="match status" value="1"/>
</dbReference>
<protein>
    <recommendedName>
        <fullName evidence="2">Rab-GAP TBC domain-containing protein</fullName>
    </recommendedName>
</protein>
<feature type="compositionally biased region" description="Basic and acidic residues" evidence="1">
    <location>
        <begin position="778"/>
        <end position="795"/>
    </location>
</feature>
<feature type="compositionally biased region" description="Low complexity" evidence="1">
    <location>
        <begin position="1269"/>
        <end position="1283"/>
    </location>
</feature>
<dbReference type="InterPro" id="IPR036028">
    <property type="entry name" value="SH3-like_dom_sf"/>
</dbReference>
<feature type="region of interest" description="Disordered" evidence="1">
    <location>
        <begin position="697"/>
        <end position="855"/>
    </location>
</feature>
<feature type="compositionally biased region" description="Low complexity" evidence="1">
    <location>
        <begin position="90"/>
        <end position="106"/>
    </location>
</feature>
<feature type="region of interest" description="Disordered" evidence="1">
    <location>
        <begin position="1697"/>
        <end position="1724"/>
    </location>
</feature>
<dbReference type="Pfam" id="PF00566">
    <property type="entry name" value="RabGAP-TBC"/>
    <property type="match status" value="1"/>
</dbReference>
<feature type="compositionally biased region" description="Polar residues" evidence="1">
    <location>
        <begin position="798"/>
        <end position="807"/>
    </location>
</feature>
<dbReference type="InterPro" id="IPR035969">
    <property type="entry name" value="Rab-GAP_TBC_sf"/>
</dbReference>
<feature type="compositionally biased region" description="Polar residues" evidence="1">
    <location>
        <begin position="107"/>
        <end position="120"/>
    </location>
</feature>
<name>A0AAV5A2Q3_9AGAM</name>
<feature type="compositionally biased region" description="Low complexity" evidence="1">
    <location>
        <begin position="163"/>
        <end position="179"/>
    </location>
</feature>
<dbReference type="SUPFAM" id="SSF50044">
    <property type="entry name" value="SH3-domain"/>
    <property type="match status" value="1"/>
</dbReference>
<feature type="region of interest" description="Disordered" evidence="1">
    <location>
        <begin position="84"/>
        <end position="239"/>
    </location>
</feature>
<accession>A0AAV5A2Q3</accession>
<evidence type="ECO:0000259" key="2">
    <source>
        <dbReference type="PROSITE" id="PS50086"/>
    </source>
</evidence>
<feature type="compositionally biased region" description="Polar residues" evidence="1">
    <location>
        <begin position="138"/>
        <end position="161"/>
    </location>
</feature>
<feature type="compositionally biased region" description="Polar residues" evidence="1">
    <location>
        <begin position="570"/>
        <end position="591"/>
    </location>
</feature>
<dbReference type="Gene3D" id="1.10.8.270">
    <property type="entry name" value="putative rabgap domain of human tbc1 domain family member 14 like domains"/>
    <property type="match status" value="1"/>
</dbReference>
<dbReference type="GO" id="GO:0031267">
    <property type="term" value="F:small GTPase binding"/>
    <property type="evidence" value="ECO:0007669"/>
    <property type="project" value="TreeGrafter"/>
</dbReference>
<dbReference type="PROSITE" id="PS50086">
    <property type="entry name" value="TBC_RABGAP"/>
    <property type="match status" value="1"/>
</dbReference>
<feature type="compositionally biased region" description="Polar residues" evidence="1">
    <location>
        <begin position="1698"/>
        <end position="1711"/>
    </location>
</feature>
<feature type="compositionally biased region" description="Low complexity" evidence="1">
    <location>
        <begin position="1244"/>
        <end position="1255"/>
    </location>
</feature>
<feature type="region of interest" description="Disordered" evidence="1">
    <location>
        <begin position="470"/>
        <end position="551"/>
    </location>
</feature>
<feature type="compositionally biased region" description="Polar residues" evidence="1">
    <location>
        <begin position="625"/>
        <end position="637"/>
    </location>
</feature>
<comment type="caution">
    <text evidence="3">The sequence shown here is derived from an EMBL/GenBank/DDBJ whole genome shotgun (WGS) entry which is preliminary data.</text>
</comment>
<evidence type="ECO:0000313" key="4">
    <source>
        <dbReference type="Proteomes" id="UP001050691"/>
    </source>
</evidence>